<accession>A0A376GGF8</accession>
<dbReference type="InterPro" id="IPR005901">
    <property type="entry name" value="GLPGLI"/>
</dbReference>
<dbReference type="Proteomes" id="UP000254737">
    <property type="component" value="Unassembled WGS sequence"/>
</dbReference>
<feature type="chain" id="PRO_5016927970" evidence="1">
    <location>
        <begin position="18"/>
        <end position="241"/>
    </location>
</feature>
<dbReference type="NCBIfam" id="TIGR01200">
    <property type="entry name" value="GLPGLI"/>
    <property type="match status" value="1"/>
</dbReference>
<dbReference type="RefSeq" id="WP_038335868.1">
    <property type="nucleotide sequence ID" value="NZ_JSYQ01000018.1"/>
</dbReference>
<name>A0A376GGF8_9FLAO</name>
<proteinExistence type="predicted"/>
<dbReference type="EMBL" id="UFXS01000001">
    <property type="protein sequence ID" value="STD59000.1"/>
    <property type="molecule type" value="Genomic_DNA"/>
</dbReference>
<reference evidence="2 3" key="1">
    <citation type="submission" date="2018-06" db="EMBL/GenBank/DDBJ databases">
        <authorList>
            <consortium name="Pathogen Informatics"/>
            <person name="Doyle S."/>
        </authorList>
    </citation>
    <scope>NUCLEOTIDE SEQUENCE [LARGE SCALE GENOMIC DNA]</scope>
    <source>
        <strain evidence="2 3">NCTC13456</strain>
    </source>
</reference>
<protein>
    <submittedName>
        <fullName evidence="2">GLPGLI family protein</fullName>
    </submittedName>
</protein>
<feature type="signal peptide" evidence="1">
    <location>
        <begin position="1"/>
        <end position="17"/>
    </location>
</feature>
<evidence type="ECO:0000313" key="3">
    <source>
        <dbReference type="Proteomes" id="UP000254737"/>
    </source>
</evidence>
<evidence type="ECO:0000313" key="2">
    <source>
        <dbReference type="EMBL" id="STD59000.1"/>
    </source>
</evidence>
<dbReference type="STRING" id="343874.GCA_000805695_01041"/>
<organism evidence="2 3">
    <name type="scientific">Empedobacter falsenii</name>
    <dbReference type="NCBI Taxonomy" id="343874"/>
    <lineage>
        <taxon>Bacteria</taxon>
        <taxon>Pseudomonadati</taxon>
        <taxon>Bacteroidota</taxon>
        <taxon>Flavobacteriia</taxon>
        <taxon>Flavobacteriales</taxon>
        <taxon>Weeksellaceae</taxon>
        <taxon>Empedobacter</taxon>
    </lineage>
</organism>
<gene>
    <name evidence="2" type="ORF">NCTC13456_02629</name>
</gene>
<dbReference type="AlphaFoldDB" id="A0A376GGF8"/>
<keyword evidence="1" id="KW-0732">Signal</keyword>
<evidence type="ECO:0000256" key="1">
    <source>
        <dbReference type="SAM" id="SignalP"/>
    </source>
</evidence>
<sequence>MKYLVIFISFFCCLAQAQEALEIEYEEVSIPRIIGKDGKEEKLDDDFIKALSVPKNYVLQIEKGKSVFSKIEKINNSQGNASVTMYGIFSYNFEQDFNQNKMKQEWMIENKKYLVTDTISTHYKYELTQEKSTYLGFDVKQAVVKYDDNNKSIIWYAPSLPKRFGPKEFINLPGLVLKVESIRNEIIDPSYSLKATSVTTKDHLEFKKLFKAKEISKAEFEKLRADYNQQSSNEHQGVDKD</sequence>
<dbReference type="OrthoDB" id="713598at2"/>